<protein>
    <submittedName>
        <fullName evidence="2">Uncharacterized protein</fullName>
    </submittedName>
</protein>
<feature type="signal peptide" evidence="1">
    <location>
        <begin position="1"/>
        <end position="23"/>
    </location>
</feature>
<accession>A0A7J6R6M2</accession>
<proteinExistence type="predicted"/>
<evidence type="ECO:0000256" key="1">
    <source>
        <dbReference type="SAM" id="SignalP"/>
    </source>
</evidence>
<evidence type="ECO:0000313" key="2">
    <source>
        <dbReference type="EMBL" id="KAF4715330.1"/>
    </source>
</evidence>
<evidence type="ECO:0000313" key="3">
    <source>
        <dbReference type="EMBL" id="KAF4752770.1"/>
    </source>
</evidence>
<comment type="caution">
    <text evidence="2">The sequence shown here is derived from an EMBL/GenBank/DDBJ whole genome shotgun (WGS) entry which is preliminary data.</text>
</comment>
<dbReference type="Proteomes" id="UP000574390">
    <property type="component" value="Unassembled WGS sequence"/>
</dbReference>
<sequence>MSSIVLLVGRLVIAIQMGLLVLGAPVKPSGKYCGKVSVLAKVTLTFYEDTFDFDGRYLFHRGKAAGVPYTMNGATTILIPTDNPKFQKAYNDMGPPFPASDLKDLAYANDAITAHTSIGDLTLTNGGC</sequence>
<dbReference type="Proteomes" id="UP000553632">
    <property type="component" value="Unassembled WGS sequence"/>
</dbReference>
<dbReference type="OMA" id="MSSIMMF"/>
<keyword evidence="4" id="KW-1185">Reference proteome</keyword>
<evidence type="ECO:0000313" key="5">
    <source>
        <dbReference type="Proteomes" id="UP000574390"/>
    </source>
</evidence>
<reference evidence="4 5" key="1">
    <citation type="submission" date="2020-04" db="EMBL/GenBank/DDBJ databases">
        <title>Perkinsus olseni comparative genomics.</title>
        <authorList>
            <person name="Bogema D.R."/>
        </authorList>
    </citation>
    <scope>NUCLEOTIDE SEQUENCE [LARGE SCALE GENOMIC DNA]</scope>
    <source>
        <strain evidence="2">ATCC PRA-205</strain>
        <strain evidence="3 4">ATCC PRA-207</strain>
    </source>
</reference>
<name>A0A7J6R6M2_PEROL</name>
<feature type="chain" id="PRO_5036400703" evidence="1">
    <location>
        <begin position="24"/>
        <end position="128"/>
    </location>
</feature>
<evidence type="ECO:0000313" key="4">
    <source>
        <dbReference type="Proteomes" id="UP000553632"/>
    </source>
</evidence>
<gene>
    <name evidence="2" type="ORF">FOZ62_005050</name>
    <name evidence="3" type="ORF">FOZ63_031727</name>
</gene>
<keyword evidence="1" id="KW-0732">Signal</keyword>
<dbReference type="EMBL" id="JABANO010005852">
    <property type="protein sequence ID" value="KAF4752770.1"/>
    <property type="molecule type" value="Genomic_DNA"/>
</dbReference>
<dbReference type="AlphaFoldDB" id="A0A7J6R6M2"/>
<dbReference type="EMBL" id="JABANM010024962">
    <property type="protein sequence ID" value="KAF4715330.1"/>
    <property type="molecule type" value="Genomic_DNA"/>
</dbReference>
<organism evidence="2 5">
    <name type="scientific">Perkinsus olseni</name>
    <name type="common">Perkinsus atlanticus</name>
    <dbReference type="NCBI Taxonomy" id="32597"/>
    <lineage>
        <taxon>Eukaryota</taxon>
        <taxon>Sar</taxon>
        <taxon>Alveolata</taxon>
        <taxon>Perkinsozoa</taxon>
        <taxon>Perkinsea</taxon>
        <taxon>Perkinsida</taxon>
        <taxon>Perkinsidae</taxon>
        <taxon>Perkinsus</taxon>
    </lineage>
</organism>